<dbReference type="EMBL" id="JAWDGP010006973">
    <property type="protein sequence ID" value="KAK3732326.1"/>
    <property type="molecule type" value="Genomic_DNA"/>
</dbReference>
<feature type="chain" id="PRO_5041901870" evidence="1">
    <location>
        <begin position="23"/>
        <end position="100"/>
    </location>
</feature>
<evidence type="ECO:0000256" key="1">
    <source>
        <dbReference type="SAM" id="SignalP"/>
    </source>
</evidence>
<reference evidence="2" key="1">
    <citation type="journal article" date="2023" name="G3 (Bethesda)">
        <title>A reference genome for the long-term kleptoplast-retaining sea slug Elysia crispata morphotype clarki.</title>
        <authorList>
            <person name="Eastman K.E."/>
            <person name="Pendleton A.L."/>
            <person name="Shaikh M.A."/>
            <person name="Suttiyut T."/>
            <person name="Ogas R."/>
            <person name="Tomko P."/>
            <person name="Gavelis G."/>
            <person name="Widhalm J.R."/>
            <person name="Wisecaver J.H."/>
        </authorList>
    </citation>
    <scope>NUCLEOTIDE SEQUENCE</scope>
    <source>
        <strain evidence="2">ECLA1</strain>
    </source>
</reference>
<accession>A0AAE0Y438</accession>
<keyword evidence="3" id="KW-1185">Reference proteome</keyword>
<gene>
    <name evidence="2" type="ORF">RRG08_055909</name>
</gene>
<sequence length="100" mass="11397">MSAFLIGRFAPLAMLIFPPFQADWWVIDIDRNPKGLALPLNRNTGKGEGICINHWLDTTKDEPRCSGMSPYGFICLALKPKLNVTQRRASAKLRRRTQKR</sequence>
<dbReference type="Proteomes" id="UP001283361">
    <property type="component" value="Unassembled WGS sequence"/>
</dbReference>
<dbReference type="AlphaFoldDB" id="A0AAE0Y438"/>
<name>A0AAE0Y438_9GAST</name>
<protein>
    <submittedName>
        <fullName evidence="2">Uncharacterized protein</fullName>
    </submittedName>
</protein>
<evidence type="ECO:0000313" key="2">
    <source>
        <dbReference type="EMBL" id="KAK3732326.1"/>
    </source>
</evidence>
<comment type="caution">
    <text evidence="2">The sequence shown here is derived from an EMBL/GenBank/DDBJ whole genome shotgun (WGS) entry which is preliminary data.</text>
</comment>
<keyword evidence="1" id="KW-0732">Signal</keyword>
<feature type="signal peptide" evidence="1">
    <location>
        <begin position="1"/>
        <end position="22"/>
    </location>
</feature>
<evidence type="ECO:0000313" key="3">
    <source>
        <dbReference type="Proteomes" id="UP001283361"/>
    </source>
</evidence>
<proteinExistence type="predicted"/>
<organism evidence="2 3">
    <name type="scientific">Elysia crispata</name>
    <name type="common">lettuce slug</name>
    <dbReference type="NCBI Taxonomy" id="231223"/>
    <lineage>
        <taxon>Eukaryota</taxon>
        <taxon>Metazoa</taxon>
        <taxon>Spiralia</taxon>
        <taxon>Lophotrochozoa</taxon>
        <taxon>Mollusca</taxon>
        <taxon>Gastropoda</taxon>
        <taxon>Heterobranchia</taxon>
        <taxon>Euthyneura</taxon>
        <taxon>Panpulmonata</taxon>
        <taxon>Sacoglossa</taxon>
        <taxon>Placobranchoidea</taxon>
        <taxon>Plakobranchidae</taxon>
        <taxon>Elysia</taxon>
    </lineage>
</organism>